<sequence length="1356" mass="152339">MSNQLEDDLRRVLRLARAEAKANKLKNGKKNGARSTNQQKEQRHRHDRYLQGAKGDRSTLLTAKLQGLSVIYGLDSSSRHLGDCSSKSVLYHQHKNDPEEDDEVLQLRLDARRTLYKRHYAGTLADSSGRKRKMEHLLEAAAREARSSRAMGVGIGAAVLTESETIYAASAIENGAMTLCAERAAVLKMVTSAANSPSPVVIAMVICSEQQDMLPFPCGSCRELLADLGDFPVHLVNALGDKEETRSLALFPRARHSELTQILGKPKSSQSTRTPVRTPPSSSPLVDQTPLEVKDWNTEQVIQWLEKDVGLPQYREVFERNTVDGCTLVLLEGSDLQLLLGITNPQHRSKLLTHVDRLRDRELIARGLDYTQLEDYLAVLDIDRVSAVAQLKTTFDRLDADHDGFLDFNQIKQALSRLRCTIPGALDSNTVDASAQAAERLLHSEELFGQEAATSGKVSFPAFARAFSKFATQPADTPAVTQGAFAVHAFGPRLPVLDLTNLRKCFDQQAGDACSLDEQGLVRLLKELGQSDTCSAELACRWLDAQDEVDEASETVTFALFITRYAQLMDTKEETEVTNVARLQQLFVSYEPVHSSRWKPRTVVQRALSTLFPMVPADEVTAWCASFWPAKVPRMTEDGAVGAKRKKKTTTTLSFPEFALACLEFAAEVYAREQEAASIKRSLRNDALVHRSRVVHLHSSGHVRMCPQPPSDSNQPDTKQDKPSKPQVGSKSQRRTNHEDDDDGKRSDREGKAQDSDDDDKSRQTQRQRRRGQQVDDAFDRFARRHGAQIRSAKEEDAKDDSDKEEEEDPSCMLNAVEAAQAALELGAALSREQVLRFLEREGLGRIRRRDISRNAFHRLMKRLDANQSYPRDLLLDVATPSEQQRVTTSPRKGRTTSKSPRYRAYKTRLDYDEFLRQKLAASNGTQWEKEVEALRRKQQRREERRSSKTRKKHRHHRSTRRKDDSDDDGKHDSEDDGKHDSDSDNTGSTASESSTDSRTHRRRRSRRRSRSKHSHKRHHRQHRSRARSSSSGSSTETDTTSSTESTRSSTQRRGRRKGFAPGSRVASMVHGRGTIERVYRDYFVADVHFDSGRHLRNVEFSGLRVLDPDDELLGAGKTGFNVGSRVTVAHKGTNTRRQGKIVLCRTDGTFDILVNEFGLAQTMKRIPRSALALANVKPVAYREGARVMVRQRTEYLRGKVCTVRTDGTYDVKLARSPQRVLQRLAPDLLAPDDGEDGDSDDDNESDKDFPATTKTRTRPKTEESEDEFEPEFSRGDRVEARFGGQAAYYPGTVERVHPNGSCDISYDDGDEEERVAAHLIRPLLSSKPKPKSVPATKKKTTKSDDGYESDLFESD</sequence>
<organism evidence="5 6">
    <name type="scientific">Phytophthora sojae (strain P6497)</name>
    <name type="common">Soybean stem and root rot agent</name>
    <name type="synonym">Phytophthora megasperma f. sp. glycines</name>
    <dbReference type="NCBI Taxonomy" id="1094619"/>
    <lineage>
        <taxon>Eukaryota</taxon>
        <taxon>Sar</taxon>
        <taxon>Stramenopiles</taxon>
        <taxon>Oomycota</taxon>
        <taxon>Peronosporomycetes</taxon>
        <taxon>Peronosporales</taxon>
        <taxon>Peronosporaceae</taxon>
        <taxon>Phytophthora</taxon>
    </lineage>
</organism>
<dbReference type="GO" id="GO:0005509">
    <property type="term" value="F:calcium ion binding"/>
    <property type="evidence" value="ECO:0007669"/>
    <property type="project" value="InterPro"/>
</dbReference>
<feature type="compositionally biased region" description="Basic residues" evidence="1">
    <location>
        <begin position="23"/>
        <end position="32"/>
    </location>
</feature>
<dbReference type="Gene3D" id="2.30.30.140">
    <property type="match status" value="1"/>
</dbReference>
<protein>
    <recommendedName>
        <fullName evidence="7">Cytidine deaminase</fullName>
    </recommendedName>
</protein>
<proteinExistence type="predicted"/>
<dbReference type="GeneID" id="20650077"/>
<dbReference type="Gene3D" id="1.10.150.50">
    <property type="entry name" value="Transcription Factor, Ets-1"/>
    <property type="match status" value="1"/>
</dbReference>
<dbReference type="PROSITE" id="PS50222">
    <property type="entry name" value="EF_HAND_2"/>
    <property type="match status" value="1"/>
</dbReference>
<dbReference type="SUPFAM" id="SSF47769">
    <property type="entry name" value="SAM/Pointed domain"/>
    <property type="match status" value="1"/>
</dbReference>
<dbReference type="GO" id="GO:0003824">
    <property type="term" value="F:catalytic activity"/>
    <property type="evidence" value="ECO:0007669"/>
    <property type="project" value="InterPro"/>
</dbReference>
<feature type="region of interest" description="Disordered" evidence="1">
    <location>
        <begin position="261"/>
        <end position="288"/>
    </location>
</feature>
<dbReference type="PANTHER" id="PTHR15136:SF5">
    <property type="entry name" value="STROMAL INTERACTION MOLECULE HOMOLOG"/>
    <property type="match status" value="1"/>
</dbReference>
<feature type="compositionally biased region" description="Basic residues" evidence="1">
    <location>
        <begin position="948"/>
        <end position="961"/>
    </location>
</feature>
<dbReference type="EMBL" id="JH159153">
    <property type="protein sequence ID" value="EGZ19825.1"/>
    <property type="molecule type" value="Genomic_DNA"/>
</dbReference>
<dbReference type="RefSeq" id="XP_009522542.1">
    <property type="nucleotide sequence ID" value="XM_009524247.1"/>
</dbReference>
<feature type="compositionally biased region" description="Acidic residues" evidence="1">
    <location>
        <begin position="1347"/>
        <end position="1356"/>
    </location>
</feature>
<accession>G4ZAN9</accession>
<feature type="compositionally biased region" description="Basic and acidic residues" evidence="1">
    <location>
        <begin position="962"/>
        <end position="983"/>
    </location>
</feature>
<evidence type="ECO:0000259" key="2">
    <source>
        <dbReference type="PROSITE" id="PS50105"/>
    </source>
</evidence>
<dbReference type="GO" id="GO:0005246">
    <property type="term" value="F:calcium channel regulator activity"/>
    <property type="evidence" value="ECO:0007669"/>
    <property type="project" value="InterPro"/>
</dbReference>
<feature type="compositionally biased region" description="Basic and acidic residues" evidence="1">
    <location>
        <begin position="743"/>
        <end position="763"/>
    </location>
</feature>
<dbReference type="InterPro" id="IPR001660">
    <property type="entry name" value="SAM"/>
</dbReference>
<feature type="compositionally biased region" description="Basic residues" evidence="1">
    <location>
        <begin position="1000"/>
        <end position="1027"/>
    </location>
</feature>
<feature type="domain" description="SAM" evidence="2">
    <location>
        <begin position="296"/>
        <end position="361"/>
    </location>
</feature>
<evidence type="ECO:0000313" key="6">
    <source>
        <dbReference type="Proteomes" id="UP000002640"/>
    </source>
</evidence>
<dbReference type="SMART" id="SM00454">
    <property type="entry name" value="SAM"/>
    <property type="match status" value="1"/>
</dbReference>
<feature type="compositionally biased region" description="Basic and acidic residues" evidence="1">
    <location>
        <begin position="928"/>
        <end position="947"/>
    </location>
</feature>
<dbReference type="InterPro" id="IPR014002">
    <property type="entry name" value="Agenet_dom_plant"/>
</dbReference>
<dbReference type="GO" id="GO:0006874">
    <property type="term" value="P:intracellular calcium ion homeostasis"/>
    <property type="evidence" value="ECO:0007669"/>
    <property type="project" value="TreeGrafter"/>
</dbReference>
<feature type="compositionally biased region" description="Low complexity" evidence="1">
    <location>
        <begin position="1028"/>
        <end position="1050"/>
    </location>
</feature>
<dbReference type="SMART" id="SM00333">
    <property type="entry name" value="TUDOR"/>
    <property type="match status" value="2"/>
</dbReference>
<feature type="domain" description="EF-hand" evidence="3">
    <location>
        <begin position="386"/>
        <end position="421"/>
    </location>
</feature>
<evidence type="ECO:0000259" key="4">
    <source>
        <dbReference type="PROSITE" id="PS51747"/>
    </source>
</evidence>
<dbReference type="SUPFAM" id="SSF47473">
    <property type="entry name" value="EF-hand"/>
    <property type="match status" value="1"/>
</dbReference>
<dbReference type="InParanoid" id="G4ZAN9"/>
<reference evidence="5 6" key="1">
    <citation type="journal article" date="2006" name="Science">
        <title>Phytophthora genome sequences uncover evolutionary origins and mechanisms of pathogenesis.</title>
        <authorList>
            <person name="Tyler B.M."/>
            <person name="Tripathy S."/>
            <person name="Zhang X."/>
            <person name="Dehal P."/>
            <person name="Jiang R.H."/>
            <person name="Aerts A."/>
            <person name="Arredondo F.D."/>
            <person name="Baxter L."/>
            <person name="Bensasson D."/>
            <person name="Beynon J.L."/>
            <person name="Chapman J."/>
            <person name="Damasceno C.M."/>
            <person name="Dorrance A.E."/>
            <person name="Dou D."/>
            <person name="Dickerman A.W."/>
            <person name="Dubchak I.L."/>
            <person name="Garbelotto M."/>
            <person name="Gijzen M."/>
            <person name="Gordon S.G."/>
            <person name="Govers F."/>
            <person name="Grunwald N.J."/>
            <person name="Huang W."/>
            <person name="Ivors K.L."/>
            <person name="Jones R.W."/>
            <person name="Kamoun S."/>
            <person name="Krampis K."/>
            <person name="Lamour K.H."/>
            <person name="Lee M.K."/>
            <person name="McDonald W.H."/>
            <person name="Medina M."/>
            <person name="Meijer H.J."/>
            <person name="Nordberg E.K."/>
            <person name="Maclean D.J."/>
            <person name="Ospina-Giraldo M.D."/>
            <person name="Morris P.F."/>
            <person name="Phuntumart V."/>
            <person name="Putnam N.H."/>
            <person name="Rash S."/>
            <person name="Rose J.K."/>
            <person name="Sakihama Y."/>
            <person name="Salamov A.A."/>
            <person name="Savidor A."/>
            <person name="Scheuring C.F."/>
            <person name="Smith B.M."/>
            <person name="Sobral B.W."/>
            <person name="Terry A."/>
            <person name="Torto-Alalibo T.A."/>
            <person name="Win J."/>
            <person name="Xu Z."/>
            <person name="Zhang H."/>
            <person name="Grigoriev I.V."/>
            <person name="Rokhsar D.S."/>
            <person name="Boore J.L."/>
        </authorList>
    </citation>
    <scope>NUCLEOTIDE SEQUENCE [LARGE SCALE GENOMIC DNA]</scope>
    <source>
        <strain evidence="5 6">P6497</strain>
    </source>
</reference>
<dbReference type="InterPro" id="IPR037608">
    <property type="entry name" value="STIM1/2"/>
</dbReference>
<dbReference type="Pfam" id="PF07647">
    <property type="entry name" value="SAM_2"/>
    <property type="match status" value="1"/>
</dbReference>
<name>G4ZAN9_PHYSP</name>
<dbReference type="GO" id="GO:0005886">
    <property type="term" value="C:plasma membrane"/>
    <property type="evidence" value="ECO:0007669"/>
    <property type="project" value="TreeGrafter"/>
</dbReference>
<gene>
    <name evidence="5" type="ORF">PHYSODRAFT_359813</name>
</gene>
<dbReference type="InterPro" id="IPR002048">
    <property type="entry name" value="EF_hand_dom"/>
</dbReference>
<dbReference type="InterPro" id="IPR002125">
    <property type="entry name" value="CMP_dCMP_dom"/>
</dbReference>
<feature type="compositionally biased region" description="Acidic residues" evidence="1">
    <location>
        <begin position="1231"/>
        <end position="1246"/>
    </location>
</feature>
<feature type="compositionally biased region" description="Acidic residues" evidence="1">
    <location>
        <begin position="798"/>
        <end position="810"/>
    </location>
</feature>
<dbReference type="PROSITE" id="PS51747">
    <property type="entry name" value="CYT_DCMP_DEAMINASES_2"/>
    <property type="match status" value="1"/>
</dbReference>
<feature type="compositionally biased region" description="Basic residues" evidence="1">
    <location>
        <begin position="892"/>
        <end position="904"/>
    </location>
</feature>
<dbReference type="Gene3D" id="3.40.140.10">
    <property type="entry name" value="Cytidine Deaminase, domain 2"/>
    <property type="match status" value="1"/>
</dbReference>
<dbReference type="Gene3D" id="1.10.238.10">
    <property type="entry name" value="EF-hand"/>
    <property type="match status" value="1"/>
</dbReference>
<dbReference type="GO" id="GO:0005783">
    <property type="term" value="C:endoplasmic reticulum"/>
    <property type="evidence" value="ECO:0007669"/>
    <property type="project" value="TreeGrafter"/>
</dbReference>
<evidence type="ECO:0000256" key="1">
    <source>
        <dbReference type="SAM" id="MobiDB-lite"/>
    </source>
</evidence>
<dbReference type="OMA" id="CRWLDAQ"/>
<dbReference type="InterPro" id="IPR011992">
    <property type="entry name" value="EF-hand-dom_pair"/>
</dbReference>
<dbReference type="InterPro" id="IPR002999">
    <property type="entry name" value="Tudor"/>
</dbReference>
<dbReference type="CDD" id="cd04508">
    <property type="entry name" value="Tudor_SF"/>
    <property type="match status" value="1"/>
</dbReference>
<dbReference type="SMART" id="SM00743">
    <property type="entry name" value="Agenet"/>
    <property type="match status" value="1"/>
</dbReference>
<dbReference type="InterPro" id="IPR013761">
    <property type="entry name" value="SAM/pointed_sf"/>
</dbReference>
<dbReference type="PROSITE" id="PS50105">
    <property type="entry name" value="SAM_DOMAIN"/>
    <property type="match status" value="1"/>
</dbReference>
<dbReference type="SUPFAM" id="SSF53927">
    <property type="entry name" value="Cytidine deaminase-like"/>
    <property type="match status" value="1"/>
</dbReference>
<feature type="region of interest" description="Disordered" evidence="1">
    <location>
        <begin position="1290"/>
        <end position="1356"/>
    </location>
</feature>
<evidence type="ECO:0008006" key="7">
    <source>
        <dbReference type="Google" id="ProtNLM"/>
    </source>
</evidence>
<keyword evidence="6" id="KW-1185">Reference proteome</keyword>
<feature type="region of interest" description="Disordered" evidence="1">
    <location>
        <begin position="926"/>
        <end position="1067"/>
    </location>
</feature>
<feature type="region of interest" description="Disordered" evidence="1">
    <location>
        <begin position="699"/>
        <end position="811"/>
    </location>
</feature>
<dbReference type="STRING" id="1094619.G4ZAN9"/>
<dbReference type="Proteomes" id="UP000002640">
    <property type="component" value="Unassembled WGS sequence"/>
</dbReference>
<evidence type="ECO:0000259" key="3">
    <source>
        <dbReference type="PROSITE" id="PS50222"/>
    </source>
</evidence>
<feature type="domain" description="CMP/dCMP-type deaminase" evidence="4">
    <location>
        <begin position="132"/>
        <end position="248"/>
    </location>
</feature>
<dbReference type="GO" id="GO:0002115">
    <property type="term" value="P:store-operated calcium entry"/>
    <property type="evidence" value="ECO:0007669"/>
    <property type="project" value="TreeGrafter"/>
</dbReference>
<evidence type="ECO:0000313" key="5">
    <source>
        <dbReference type="EMBL" id="EGZ19825.1"/>
    </source>
</evidence>
<feature type="region of interest" description="Disordered" evidence="1">
    <location>
        <begin position="880"/>
        <end position="904"/>
    </location>
</feature>
<feature type="compositionally biased region" description="Polar residues" evidence="1">
    <location>
        <begin position="881"/>
        <end position="891"/>
    </location>
</feature>
<dbReference type="CDD" id="cd01283">
    <property type="entry name" value="cytidine_deaminase"/>
    <property type="match status" value="1"/>
</dbReference>
<dbReference type="PANTHER" id="PTHR15136">
    <property type="entry name" value="STROMAL INTERACTION MOLECULE HOMOLOG"/>
    <property type="match status" value="1"/>
</dbReference>
<feature type="region of interest" description="Disordered" evidence="1">
    <location>
        <begin position="1226"/>
        <end position="1278"/>
    </location>
</feature>
<dbReference type="KEGG" id="psoj:PHYSODRAFT_359813"/>
<dbReference type="InterPro" id="IPR016193">
    <property type="entry name" value="Cytidine_deaminase-like"/>
</dbReference>
<feature type="region of interest" description="Disordered" evidence="1">
    <location>
        <begin position="21"/>
        <end position="55"/>
    </location>
</feature>